<dbReference type="Proteomes" id="UP001208689">
    <property type="component" value="Chromosome"/>
</dbReference>
<evidence type="ECO:0000313" key="1">
    <source>
        <dbReference type="EMBL" id="UYP48108.1"/>
    </source>
</evidence>
<evidence type="ECO:0008006" key="3">
    <source>
        <dbReference type="Google" id="ProtNLM"/>
    </source>
</evidence>
<organism evidence="1 2">
    <name type="scientific">Candidatus Lokiarchaeum ossiferum</name>
    <dbReference type="NCBI Taxonomy" id="2951803"/>
    <lineage>
        <taxon>Archaea</taxon>
        <taxon>Promethearchaeati</taxon>
        <taxon>Promethearchaeota</taxon>
        <taxon>Promethearchaeia</taxon>
        <taxon>Promethearchaeales</taxon>
        <taxon>Promethearchaeaceae</taxon>
        <taxon>Candidatus Lokiarchaeum</taxon>
    </lineage>
</organism>
<sequence>MKLSPNLTPLNIVYPTTKQIPKNLLNTPIAEQFVPESKLIPFREQFTNESHPHTIKHMHYQFGSINKRRAVKFYYKKKPYRLVYSSAKDAFAEKLMNATPPRTKFPPTTVSSPIARSLREFALKWIVEEFFSKIGYMSFDEPILDGVNPDCFIIPSNQANKVLDLNHNPVVDERGLTDVELKDAIFVEIKAYHQSSLIGEKEVLQSFNYAVKGRKAMLITTGTYGKYDSFNILNNSKNIQNHQLGEDYDPEVYEDFVQAVKNKSRKLIKKIDMGQGQDSFDTRGIYISAGSKLKKTYKYTSCWPNKITYVKLETPEAIKAFLSSDDKLGLVEPDAFWELLNSQKQTKLADLFKRIQQSYLEEIIINPTLLYPK</sequence>
<reference evidence="1" key="1">
    <citation type="submission" date="2022-09" db="EMBL/GenBank/DDBJ databases">
        <title>Actin cytoskeleton and complex cell architecture in an #Asgard archaeon.</title>
        <authorList>
            <person name="Ponce Toledo R.I."/>
            <person name="Schleper C."/>
            <person name="Rodrigues Oliveira T."/>
            <person name="Wollweber F."/>
            <person name="Xu J."/>
            <person name="Rittmann S."/>
            <person name="Klingl A."/>
            <person name="Pilhofer M."/>
        </authorList>
    </citation>
    <scope>NUCLEOTIDE SEQUENCE</scope>
    <source>
        <strain evidence="1">B-35</strain>
    </source>
</reference>
<evidence type="ECO:0000313" key="2">
    <source>
        <dbReference type="Proteomes" id="UP001208689"/>
    </source>
</evidence>
<protein>
    <recommendedName>
        <fullName evidence="3">Restriction endonuclease</fullName>
    </recommendedName>
</protein>
<name>A0ABY6HXK2_9ARCH</name>
<dbReference type="EMBL" id="CP104013">
    <property type="protein sequence ID" value="UYP48108.1"/>
    <property type="molecule type" value="Genomic_DNA"/>
</dbReference>
<accession>A0ABY6HXK2</accession>
<proteinExistence type="predicted"/>
<keyword evidence="2" id="KW-1185">Reference proteome</keyword>
<gene>
    <name evidence="1" type="ORF">NEF87_004393</name>
</gene>